<protein>
    <submittedName>
        <fullName evidence="2">Uncharacterized protein</fullName>
    </submittedName>
</protein>
<evidence type="ECO:0000313" key="3">
    <source>
        <dbReference type="Proteomes" id="UP000092993"/>
    </source>
</evidence>
<dbReference type="EMBL" id="LUGG01000015">
    <property type="protein sequence ID" value="OBZ69899.1"/>
    <property type="molecule type" value="Genomic_DNA"/>
</dbReference>
<dbReference type="AlphaFoldDB" id="A0A1C7M0R2"/>
<feature type="compositionally biased region" description="Low complexity" evidence="1">
    <location>
        <begin position="1"/>
        <end position="11"/>
    </location>
</feature>
<feature type="region of interest" description="Disordered" evidence="1">
    <location>
        <begin position="1"/>
        <end position="22"/>
    </location>
</feature>
<comment type="caution">
    <text evidence="2">The sequence shown here is derived from an EMBL/GenBank/DDBJ whole genome shotgun (WGS) entry which is preliminary data.</text>
</comment>
<dbReference type="OMA" id="CRSLCIR"/>
<reference evidence="2 3" key="1">
    <citation type="submission" date="2016-03" db="EMBL/GenBank/DDBJ databases">
        <title>Whole genome sequencing of Grifola frondosa 9006-11.</title>
        <authorList>
            <person name="Min B."/>
            <person name="Park H."/>
            <person name="Kim J.-G."/>
            <person name="Cho H."/>
            <person name="Oh Y.-L."/>
            <person name="Kong W.-S."/>
            <person name="Choi I.-G."/>
        </authorList>
    </citation>
    <scope>NUCLEOTIDE SEQUENCE [LARGE SCALE GENOMIC DNA]</scope>
    <source>
        <strain evidence="2 3">9006-11</strain>
    </source>
</reference>
<sequence length="305" mass="34895">MSSSSAHSGPSTTRNSSEGHPPERAYLYWDRLPSIKILRPPKGKFSPKVDERCFTYCSQSIRGRINQSDPWCRTVCIRHIFAHEVNRALAVHNSRDTPAVTVETVHVKYPLPPEGQPQHTSAWFEGILGRPSDEQKEEGEKERETERARHWDEGRYLWFSKSRWAAQEKIDLMMCDLERQAEWQKFKEQSNEDWAHQTQRRDSQQGGEAVSGSRSELPPAEQPASVPLKRPYPDVVGQSVLLPLPPPFPPLGGQIENLLAPTYKVLGIVQESIRSGAQGELAARIWEKAQTDEPFRLTRRNNRWV</sequence>
<feature type="compositionally biased region" description="Basic and acidic residues" evidence="1">
    <location>
        <begin position="188"/>
        <end position="203"/>
    </location>
</feature>
<dbReference type="OrthoDB" id="3171382at2759"/>
<evidence type="ECO:0000256" key="1">
    <source>
        <dbReference type="SAM" id="MobiDB-lite"/>
    </source>
</evidence>
<name>A0A1C7M0R2_GRIFR</name>
<gene>
    <name evidence="2" type="ORF">A0H81_10522</name>
</gene>
<dbReference type="Proteomes" id="UP000092993">
    <property type="component" value="Unassembled WGS sequence"/>
</dbReference>
<keyword evidence="3" id="KW-1185">Reference proteome</keyword>
<evidence type="ECO:0000313" key="2">
    <source>
        <dbReference type="EMBL" id="OBZ69899.1"/>
    </source>
</evidence>
<feature type="region of interest" description="Disordered" evidence="1">
    <location>
        <begin position="188"/>
        <end position="231"/>
    </location>
</feature>
<proteinExistence type="predicted"/>
<organism evidence="2 3">
    <name type="scientific">Grifola frondosa</name>
    <name type="common">Maitake</name>
    <name type="synonym">Polyporus frondosus</name>
    <dbReference type="NCBI Taxonomy" id="5627"/>
    <lineage>
        <taxon>Eukaryota</taxon>
        <taxon>Fungi</taxon>
        <taxon>Dikarya</taxon>
        <taxon>Basidiomycota</taxon>
        <taxon>Agaricomycotina</taxon>
        <taxon>Agaricomycetes</taxon>
        <taxon>Polyporales</taxon>
        <taxon>Grifolaceae</taxon>
        <taxon>Grifola</taxon>
    </lineage>
</organism>
<accession>A0A1C7M0R2</accession>